<keyword evidence="3 6" id="KW-0812">Transmembrane</keyword>
<evidence type="ECO:0000256" key="3">
    <source>
        <dbReference type="ARBA" id="ARBA00022692"/>
    </source>
</evidence>
<feature type="transmembrane region" description="Helical" evidence="6">
    <location>
        <begin position="363"/>
        <end position="382"/>
    </location>
</feature>
<keyword evidence="5 6" id="KW-0472">Membrane</keyword>
<keyword evidence="2" id="KW-1003">Cell membrane</keyword>
<dbReference type="GO" id="GO:0005886">
    <property type="term" value="C:plasma membrane"/>
    <property type="evidence" value="ECO:0007669"/>
    <property type="project" value="UniProtKB-SubCell"/>
</dbReference>
<keyword evidence="4 6" id="KW-1133">Transmembrane helix</keyword>
<feature type="transmembrane region" description="Helical" evidence="6">
    <location>
        <begin position="61"/>
        <end position="83"/>
    </location>
</feature>
<evidence type="ECO:0000256" key="5">
    <source>
        <dbReference type="ARBA" id="ARBA00023136"/>
    </source>
</evidence>
<dbReference type="Proteomes" id="UP000177932">
    <property type="component" value="Unassembled WGS sequence"/>
</dbReference>
<reference evidence="7 8" key="1">
    <citation type="journal article" date="2016" name="Nat. Commun.">
        <title>Thousands of microbial genomes shed light on interconnected biogeochemical processes in an aquifer system.</title>
        <authorList>
            <person name="Anantharaman K."/>
            <person name="Brown C.T."/>
            <person name="Hug L.A."/>
            <person name="Sharon I."/>
            <person name="Castelle C.J."/>
            <person name="Probst A.J."/>
            <person name="Thomas B.C."/>
            <person name="Singh A."/>
            <person name="Wilkins M.J."/>
            <person name="Karaoz U."/>
            <person name="Brodie E.L."/>
            <person name="Williams K.H."/>
            <person name="Hubbard S.S."/>
            <person name="Banfield J.F."/>
        </authorList>
    </citation>
    <scope>NUCLEOTIDE SEQUENCE [LARGE SCALE GENOMIC DNA]</scope>
</reference>
<feature type="transmembrane region" description="Helical" evidence="6">
    <location>
        <begin position="160"/>
        <end position="182"/>
    </location>
</feature>
<dbReference type="InterPro" id="IPR050833">
    <property type="entry name" value="Poly_Biosynth_Transport"/>
</dbReference>
<evidence type="ECO:0000313" key="7">
    <source>
        <dbReference type="EMBL" id="OGZ57337.1"/>
    </source>
</evidence>
<name>A0A1G2H4E7_9BACT</name>
<comment type="caution">
    <text evidence="7">The sequence shown here is derived from an EMBL/GenBank/DDBJ whole genome shotgun (WGS) entry which is preliminary data.</text>
</comment>
<protein>
    <recommendedName>
        <fullName evidence="9">Polysaccharide biosynthesis protein C-terminal domain-containing protein</fullName>
    </recommendedName>
</protein>
<feature type="transmembrane region" description="Helical" evidence="6">
    <location>
        <begin position="332"/>
        <end position="351"/>
    </location>
</feature>
<feature type="transmembrane region" description="Helical" evidence="6">
    <location>
        <begin position="388"/>
        <end position="411"/>
    </location>
</feature>
<feature type="transmembrane region" description="Helical" evidence="6">
    <location>
        <begin position="128"/>
        <end position="148"/>
    </location>
</feature>
<evidence type="ECO:0008006" key="9">
    <source>
        <dbReference type="Google" id="ProtNLM"/>
    </source>
</evidence>
<organism evidence="7 8">
    <name type="scientific">Candidatus Spechtbacteria bacterium RIFCSPHIGHO2_01_FULL_43_30</name>
    <dbReference type="NCBI Taxonomy" id="1802158"/>
    <lineage>
        <taxon>Bacteria</taxon>
        <taxon>Candidatus Spechtiibacteriota</taxon>
    </lineage>
</organism>
<feature type="transmembrane region" description="Helical" evidence="6">
    <location>
        <begin position="103"/>
        <end position="122"/>
    </location>
</feature>
<evidence type="ECO:0000313" key="8">
    <source>
        <dbReference type="Proteomes" id="UP000177932"/>
    </source>
</evidence>
<dbReference type="Pfam" id="PF13440">
    <property type="entry name" value="Polysacc_synt_3"/>
    <property type="match status" value="1"/>
</dbReference>
<dbReference type="PANTHER" id="PTHR30250">
    <property type="entry name" value="PST FAMILY PREDICTED COLANIC ACID TRANSPORTER"/>
    <property type="match status" value="1"/>
</dbReference>
<gene>
    <name evidence="7" type="ORF">A2827_03570</name>
</gene>
<feature type="transmembrane region" description="Helical" evidence="6">
    <location>
        <begin position="188"/>
        <end position="209"/>
    </location>
</feature>
<feature type="transmembrane region" description="Helical" evidence="6">
    <location>
        <begin position="29"/>
        <end position="49"/>
    </location>
</feature>
<accession>A0A1G2H4E7</accession>
<evidence type="ECO:0000256" key="6">
    <source>
        <dbReference type="SAM" id="Phobius"/>
    </source>
</evidence>
<dbReference type="STRING" id="1802158.A2827_03570"/>
<dbReference type="EMBL" id="MHOD01000032">
    <property type="protein sequence ID" value="OGZ57337.1"/>
    <property type="molecule type" value="Genomic_DNA"/>
</dbReference>
<sequence>MLLKSKAYNLLRKTQKYTRTDNVYLFKSGFWLTLPKAVSFLSILSGIAFANLVSKETYGTYQYILSILGILSIATLQSMKTAVAQAVARGYEGSVKKAVISKIKWGLLGSVGSILFSAYYFYHGNATLGWAFVITAALLPFLNPFSLYAAYLEGSKNFKLLSIFSILSTAVSIAAIIVILFITDNVLLIILGDLLVGIIVAFAFFNIVIKKFPPNAKEDPKTIPFGTRVSLIKIIPTIARELDQIIIWHFLGAAQVAIYAFAQKIPTQLSDNLSVLNQLAFPKMSAASSDDLKKNLPKKIIRLYAMIIPLGIAYILSVPFVFKIFFPQYLDSILYAQIFSFFIFFFPLSFISQTFDAKMQEKNILITSIFSPTLRIILLLILTPTIGVMGVVLTRLINSFATNLLAIFLFLKK</sequence>
<dbReference type="PANTHER" id="PTHR30250:SF11">
    <property type="entry name" value="O-ANTIGEN TRANSPORTER-RELATED"/>
    <property type="match status" value="1"/>
</dbReference>
<evidence type="ECO:0000256" key="1">
    <source>
        <dbReference type="ARBA" id="ARBA00004651"/>
    </source>
</evidence>
<feature type="transmembrane region" description="Helical" evidence="6">
    <location>
        <begin position="303"/>
        <end position="326"/>
    </location>
</feature>
<evidence type="ECO:0000256" key="4">
    <source>
        <dbReference type="ARBA" id="ARBA00022989"/>
    </source>
</evidence>
<dbReference type="AlphaFoldDB" id="A0A1G2H4E7"/>
<comment type="subcellular location">
    <subcellularLocation>
        <location evidence="1">Cell membrane</location>
        <topology evidence="1">Multi-pass membrane protein</topology>
    </subcellularLocation>
</comment>
<proteinExistence type="predicted"/>
<evidence type="ECO:0000256" key="2">
    <source>
        <dbReference type="ARBA" id="ARBA00022475"/>
    </source>
</evidence>